<name>M7Z8X7_TRIUA</name>
<dbReference type="AlphaFoldDB" id="M7Z8X7"/>
<feature type="region of interest" description="Disordered" evidence="1">
    <location>
        <begin position="119"/>
        <end position="141"/>
    </location>
</feature>
<reference evidence="2" key="1">
    <citation type="journal article" date="2013" name="Nature">
        <title>Draft genome of the wheat A-genome progenitor Triticum urartu.</title>
        <authorList>
            <person name="Ling H.Q."/>
            <person name="Zhao S."/>
            <person name="Liu D."/>
            <person name="Wang J."/>
            <person name="Sun H."/>
            <person name="Zhang C."/>
            <person name="Fan H."/>
            <person name="Li D."/>
            <person name="Dong L."/>
            <person name="Tao Y."/>
            <person name="Gao C."/>
            <person name="Wu H."/>
            <person name="Li Y."/>
            <person name="Cui Y."/>
            <person name="Guo X."/>
            <person name="Zheng S."/>
            <person name="Wang B."/>
            <person name="Yu K."/>
            <person name="Liang Q."/>
            <person name="Yang W."/>
            <person name="Lou X."/>
            <person name="Chen J."/>
            <person name="Feng M."/>
            <person name="Jian J."/>
            <person name="Zhang X."/>
            <person name="Luo G."/>
            <person name="Jiang Y."/>
            <person name="Liu J."/>
            <person name="Wang Z."/>
            <person name="Sha Y."/>
            <person name="Zhang B."/>
            <person name="Wu H."/>
            <person name="Tang D."/>
            <person name="Shen Q."/>
            <person name="Xue P."/>
            <person name="Zou S."/>
            <person name="Wang X."/>
            <person name="Liu X."/>
            <person name="Wang F."/>
            <person name="Yang Y."/>
            <person name="An X."/>
            <person name="Dong Z."/>
            <person name="Zhang K."/>
            <person name="Zhang X."/>
            <person name="Luo M.C."/>
            <person name="Dvorak J."/>
            <person name="Tong Y."/>
            <person name="Wang J."/>
            <person name="Yang H."/>
            <person name="Li Z."/>
            <person name="Wang D."/>
            <person name="Zhang A."/>
            <person name="Wang J."/>
        </authorList>
    </citation>
    <scope>NUCLEOTIDE SEQUENCE</scope>
</reference>
<feature type="region of interest" description="Disordered" evidence="1">
    <location>
        <begin position="1"/>
        <end position="56"/>
    </location>
</feature>
<feature type="compositionally biased region" description="Basic and acidic residues" evidence="1">
    <location>
        <begin position="124"/>
        <end position="138"/>
    </location>
</feature>
<dbReference type="EMBL" id="KD249830">
    <property type="protein sequence ID" value="EMS48855.1"/>
    <property type="molecule type" value="Genomic_DNA"/>
</dbReference>
<gene>
    <name evidence="2" type="ORF">TRIUR3_32993</name>
</gene>
<feature type="compositionally biased region" description="Polar residues" evidence="1">
    <location>
        <begin position="1"/>
        <end position="15"/>
    </location>
</feature>
<accession>M7Z8X7</accession>
<proteinExistence type="predicted"/>
<organism evidence="2">
    <name type="scientific">Triticum urartu</name>
    <name type="common">Red wild einkorn</name>
    <name type="synonym">Crithodium urartu</name>
    <dbReference type="NCBI Taxonomy" id="4572"/>
    <lineage>
        <taxon>Eukaryota</taxon>
        <taxon>Viridiplantae</taxon>
        <taxon>Streptophyta</taxon>
        <taxon>Embryophyta</taxon>
        <taxon>Tracheophyta</taxon>
        <taxon>Spermatophyta</taxon>
        <taxon>Magnoliopsida</taxon>
        <taxon>Liliopsida</taxon>
        <taxon>Poales</taxon>
        <taxon>Poaceae</taxon>
        <taxon>BOP clade</taxon>
        <taxon>Pooideae</taxon>
        <taxon>Triticodae</taxon>
        <taxon>Triticeae</taxon>
        <taxon>Triticinae</taxon>
        <taxon>Triticum</taxon>
    </lineage>
</organism>
<protein>
    <submittedName>
        <fullName evidence="2">Uncharacterized protein</fullName>
    </submittedName>
</protein>
<sequence>MAAQQGNGLTPTTGAEPSRGEQTGMRRGSGRGSLLTRSCGGDAGGGSNPQAGAVRGLLRQGPWPLLVEKVRRHRQATATGRLIQAASRQGRKCSGGTATWELPERQLGHGRSVEPAAMEAQRVNSEKEGESAAEELRRGMAHPRRLAQLQGVIETRPGG</sequence>
<evidence type="ECO:0000313" key="2">
    <source>
        <dbReference type="EMBL" id="EMS48855.1"/>
    </source>
</evidence>
<evidence type="ECO:0000256" key="1">
    <source>
        <dbReference type="SAM" id="MobiDB-lite"/>
    </source>
</evidence>